<sequence>MTPTKQSHGVLQVQRPTPPQFIFLVNPLKETKQTPQEKFLIHRLKREESTRRSLSLFPLFVFHSNTSCPFNCWRNINGGDWVLLDFMWVGVAMKMAGVNAHDRLFKPILAPFGVFSYENPRRKPRIV</sequence>
<evidence type="ECO:0000313" key="2">
    <source>
        <dbReference type="Proteomes" id="UP000639772"/>
    </source>
</evidence>
<gene>
    <name evidence="1" type="ORF">HPP92_007324</name>
</gene>
<accession>A0A835RDW4</accession>
<dbReference type="AlphaFoldDB" id="A0A835RDW4"/>
<proteinExistence type="predicted"/>
<dbReference type="EMBL" id="JADCNM010000003">
    <property type="protein sequence ID" value="KAG0490461.1"/>
    <property type="molecule type" value="Genomic_DNA"/>
</dbReference>
<name>A0A835RDW4_VANPL</name>
<dbReference type="Proteomes" id="UP000639772">
    <property type="component" value="Chromosome 3"/>
</dbReference>
<evidence type="ECO:0000313" key="1">
    <source>
        <dbReference type="EMBL" id="KAG0490461.1"/>
    </source>
</evidence>
<reference evidence="1 2" key="1">
    <citation type="journal article" date="2020" name="Nat. Food">
        <title>A phased Vanilla planifolia genome enables genetic improvement of flavour and production.</title>
        <authorList>
            <person name="Hasing T."/>
            <person name="Tang H."/>
            <person name="Brym M."/>
            <person name="Khazi F."/>
            <person name="Huang T."/>
            <person name="Chambers A.H."/>
        </authorList>
    </citation>
    <scope>NUCLEOTIDE SEQUENCE [LARGE SCALE GENOMIC DNA]</scope>
    <source>
        <tissue evidence="1">Leaf</tissue>
    </source>
</reference>
<organism evidence="1 2">
    <name type="scientific">Vanilla planifolia</name>
    <name type="common">Vanilla</name>
    <dbReference type="NCBI Taxonomy" id="51239"/>
    <lineage>
        <taxon>Eukaryota</taxon>
        <taxon>Viridiplantae</taxon>
        <taxon>Streptophyta</taxon>
        <taxon>Embryophyta</taxon>
        <taxon>Tracheophyta</taxon>
        <taxon>Spermatophyta</taxon>
        <taxon>Magnoliopsida</taxon>
        <taxon>Liliopsida</taxon>
        <taxon>Asparagales</taxon>
        <taxon>Orchidaceae</taxon>
        <taxon>Vanilloideae</taxon>
        <taxon>Vanilleae</taxon>
        <taxon>Vanilla</taxon>
    </lineage>
</organism>
<protein>
    <submittedName>
        <fullName evidence="1">Uncharacterized protein</fullName>
    </submittedName>
</protein>
<comment type="caution">
    <text evidence="1">The sequence shown here is derived from an EMBL/GenBank/DDBJ whole genome shotgun (WGS) entry which is preliminary data.</text>
</comment>